<dbReference type="InterPro" id="IPR029787">
    <property type="entry name" value="Nucleotide_cyclase"/>
</dbReference>
<protein>
    <submittedName>
        <fullName evidence="3">Diguanylate cyclase domain-containing protein</fullName>
        <ecNumber evidence="3">2.7.7.65</ecNumber>
    </submittedName>
</protein>
<evidence type="ECO:0000259" key="2">
    <source>
        <dbReference type="Pfam" id="PF00990"/>
    </source>
</evidence>
<evidence type="ECO:0000256" key="1">
    <source>
        <dbReference type="SAM" id="Phobius"/>
    </source>
</evidence>
<dbReference type="RefSeq" id="WP_371435720.1">
    <property type="nucleotide sequence ID" value="NZ_JBHSRS010000013.1"/>
</dbReference>
<name>A0ABW1TU42_9BURK</name>
<reference evidence="4" key="1">
    <citation type="journal article" date="2019" name="Int. J. Syst. Evol. Microbiol.">
        <title>The Global Catalogue of Microorganisms (GCM) 10K type strain sequencing project: providing services to taxonomists for standard genome sequencing and annotation.</title>
        <authorList>
            <consortium name="The Broad Institute Genomics Platform"/>
            <consortium name="The Broad Institute Genome Sequencing Center for Infectious Disease"/>
            <person name="Wu L."/>
            <person name="Ma J."/>
        </authorList>
    </citation>
    <scope>NUCLEOTIDE SEQUENCE [LARGE SCALE GENOMIC DNA]</scope>
    <source>
        <strain evidence="4">CCUG 39402</strain>
    </source>
</reference>
<dbReference type="EC" id="2.7.7.65" evidence="3"/>
<dbReference type="Pfam" id="PF00990">
    <property type="entry name" value="GGDEF"/>
    <property type="match status" value="1"/>
</dbReference>
<keyword evidence="1" id="KW-0472">Membrane</keyword>
<sequence length="408" mass="43843">MEKLAIGLWGCFFGTTALILAGAGLAFVRSLHRISLNAALTGLASAFFVLAFLGALPISNADALARFLAHLATTVSGMLAYQLLALLGILRSRAKQQRAMWGLGAWCACIMMAGWWLPPLQSLTLSIGMACLLGLAGLGVCLRSALRGVRLAWTAVLCVFCMLVALDGLGWIALNRQQALWSLHAVSAVAATLYLATLAYVLWARYAYLIELHEVMAHGPGYDPVTRMRSHAETGQMVGAIFKSFRNKPEEPLGVMVLTIANLYALNKLHGAVAVNSALFVCAGRLRRSVPAHVDMGRLGHDGFLLIMRNCRESGRLINVARSVEARLRKSVSLGTSRDVARFESDNTVWVAEIGVGVMIVSNPAMRGSSAIAMARGMSRTAMSYASRLAWFDHSSGEIVELPVLASA</sequence>
<organism evidence="3 4">
    <name type="scientific">Polaromonas aquatica</name>
    <dbReference type="NCBI Taxonomy" id="332657"/>
    <lineage>
        <taxon>Bacteria</taxon>
        <taxon>Pseudomonadati</taxon>
        <taxon>Pseudomonadota</taxon>
        <taxon>Betaproteobacteria</taxon>
        <taxon>Burkholderiales</taxon>
        <taxon>Comamonadaceae</taxon>
        <taxon>Polaromonas</taxon>
    </lineage>
</organism>
<feature type="transmembrane region" description="Helical" evidence="1">
    <location>
        <begin position="123"/>
        <end position="142"/>
    </location>
</feature>
<dbReference type="SUPFAM" id="SSF55073">
    <property type="entry name" value="Nucleotide cyclase"/>
    <property type="match status" value="1"/>
</dbReference>
<feature type="transmembrane region" description="Helical" evidence="1">
    <location>
        <begin position="99"/>
        <end position="117"/>
    </location>
</feature>
<gene>
    <name evidence="3" type="ORF">ACFQND_05860</name>
</gene>
<keyword evidence="3" id="KW-0548">Nucleotidyltransferase</keyword>
<dbReference type="InterPro" id="IPR043128">
    <property type="entry name" value="Rev_trsase/Diguanyl_cyclase"/>
</dbReference>
<feature type="transmembrane region" description="Helical" evidence="1">
    <location>
        <begin position="67"/>
        <end position="87"/>
    </location>
</feature>
<accession>A0ABW1TU42</accession>
<feature type="transmembrane region" description="Helical" evidence="1">
    <location>
        <begin position="6"/>
        <end position="27"/>
    </location>
</feature>
<keyword evidence="4" id="KW-1185">Reference proteome</keyword>
<keyword evidence="1" id="KW-0812">Transmembrane</keyword>
<feature type="domain" description="GGDEF" evidence="2">
    <location>
        <begin position="222"/>
        <end position="335"/>
    </location>
</feature>
<feature type="transmembrane region" description="Helical" evidence="1">
    <location>
        <begin position="151"/>
        <end position="174"/>
    </location>
</feature>
<dbReference type="InterPro" id="IPR000160">
    <property type="entry name" value="GGDEF_dom"/>
</dbReference>
<dbReference type="Gene3D" id="3.30.70.270">
    <property type="match status" value="1"/>
</dbReference>
<dbReference type="GO" id="GO:0052621">
    <property type="term" value="F:diguanylate cyclase activity"/>
    <property type="evidence" value="ECO:0007669"/>
    <property type="project" value="UniProtKB-EC"/>
</dbReference>
<evidence type="ECO:0000313" key="4">
    <source>
        <dbReference type="Proteomes" id="UP001596270"/>
    </source>
</evidence>
<keyword evidence="1" id="KW-1133">Transmembrane helix</keyword>
<dbReference type="EMBL" id="JBHSRS010000013">
    <property type="protein sequence ID" value="MFC6280755.1"/>
    <property type="molecule type" value="Genomic_DNA"/>
</dbReference>
<dbReference type="Proteomes" id="UP001596270">
    <property type="component" value="Unassembled WGS sequence"/>
</dbReference>
<feature type="transmembrane region" description="Helical" evidence="1">
    <location>
        <begin position="34"/>
        <end position="55"/>
    </location>
</feature>
<evidence type="ECO:0000313" key="3">
    <source>
        <dbReference type="EMBL" id="MFC6280755.1"/>
    </source>
</evidence>
<keyword evidence="3" id="KW-0808">Transferase</keyword>
<proteinExistence type="predicted"/>
<comment type="caution">
    <text evidence="3">The sequence shown here is derived from an EMBL/GenBank/DDBJ whole genome shotgun (WGS) entry which is preliminary data.</text>
</comment>
<feature type="transmembrane region" description="Helical" evidence="1">
    <location>
        <begin position="180"/>
        <end position="203"/>
    </location>
</feature>